<evidence type="ECO:0000256" key="2">
    <source>
        <dbReference type="ARBA" id="ARBA00023125"/>
    </source>
</evidence>
<reference evidence="5 6" key="1">
    <citation type="submission" date="2017-04" db="EMBL/GenBank/DDBJ databases">
        <title>A new member of the family Flavobacteriaceae isolated from ascidians.</title>
        <authorList>
            <person name="Chen L."/>
        </authorList>
    </citation>
    <scope>NUCLEOTIDE SEQUENCE [LARGE SCALE GENOMIC DNA]</scope>
    <source>
        <strain evidence="5 6">HQA918</strain>
    </source>
</reference>
<dbReference type="RefSeq" id="WP_097440552.1">
    <property type="nucleotide sequence ID" value="NZ_KZ300476.1"/>
</dbReference>
<gene>
    <name evidence="5" type="ORF">B7P33_09080</name>
</gene>
<dbReference type="GO" id="GO:0003700">
    <property type="term" value="F:DNA-binding transcription factor activity"/>
    <property type="evidence" value="ECO:0007669"/>
    <property type="project" value="InterPro"/>
</dbReference>
<sequence length="309" mass="36285">MGFFQRLTKEVFRSQTDMLYRKFDINPEMGSGIYYDYFFDDVYLGVGHIQLKEDIRFQAKQRYDALEMSFLMEGELSVQMDHPTNSEIVYGSGQCYAVYLSEIAGTFYYGSGKPYKEIKIRLGEGFLAKHRLKEGYQLDRLLSLEKAQQPLIRYMEPHCRRLLGELMEIEQKGKGKRLFLEAKILELLSGFLEKKEVDYQGQEALIHKVHQVRDLLDGSPQKQWHIPDLARQVNLNEFVLKKEFKRIFQSTLFEYAAHGRMELAKRLLRTTQKPVYEIAEEVGYKNATHFTAAFKKREGVTPKLYRNVK</sequence>
<dbReference type="InterPro" id="IPR009057">
    <property type="entry name" value="Homeodomain-like_sf"/>
</dbReference>
<evidence type="ECO:0000313" key="6">
    <source>
        <dbReference type="Proteomes" id="UP000219559"/>
    </source>
</evidence>
<name>A0A2A4G7M4_9FLAO</name>
<dbReference type="Proteomes" id="UP000219559">
    <property type="component" value="Unassembled WGS sequence"/>
</dbReference>
<dbReference type="SUPFAM" id="SSF46689">
    <property type="entry name" value="Homeodomain-like"/>
    <property type="match status" value="1"/>
</dbReference>
<evidence type="ECO:0000313" key="5">
    <source>
        <dbReference type="EMBL" id="PCE64431.1"/>
    </source>
</evidence>
<dbReference type="GO" id="GO:0043565">
    <property type="term" value="F:sequence-specific DNA binding"/>
    <property type="evidence" value="ECO:0007669"/>
    <property type="project" value="InterPro"/>
</dbReference>
<comment type="caution">
    <text evidence="5">The sequence shown here is derived from an EMBL/GenBank/DDBJ whole genome shotgun (WGS) entry which is preliminary data.</text>
</comment>
<dbReference type="OrthoDB" id="799767at2"/>
<organism evidence="5 6">
    <name type="scientific">Sediminicola luteus</name>
    <dbReference type="NCBI Taxonomy" id="319238"/>
    <lineage>
        <taxon>Bacteria</taxon>
        <taxon>Pseudomonadati</taxon>
        <taxon>Bacteroidota</taxon>
        <taxon>Flavobacteriia</taxon>
        <taxon>Flavobacteriales</taxon>
        <taxon>Flavobacteriaceae</taxon>
        <taxon>Sediminicola</taxon>
    </lineage>
</organism>
<keyword evidence="3" id="KW-0804">Transcription</keyword>
<dbReference type="AlphaFoldDB" id="A0A2A4G7M4"/>
<accession>A0A2A4G7M4</accession>
<feature type="domain" description="HTH araC/xylS-type" evidence="4">
    <location>
        <begin position="210"/>
        <end position="308"/>
    </location>
</feature>
<dbReference type="PROSITE" id="PS01124">
    <property type="entry name" value="HTH_ARAC_FAMILY_2"/>
    <property type="match status" value="1"/>
</dbReference>
<proteinExistence type="predicted"/>
<dbReference type="InterPro" id="IPR020449">
    <property type="entry name" value="Tscrpt_reg_AraC-type_HTH"/>
</dbReference>
<evidence type="ECO:0000256" key="3">
    <source>
        <dbReference type="ARBA" id="ARBA00023163"/>
    </source>
</evidence>
<dbReference type="InterPro" id="IPR053142">
    <property type="entry name" value="PchR_regulatory_protein"/>
</dbReference>
<dbReference type="Gene3D" id="1.10.10.60">
    <property type="entry name" value="Homeodomain-like"/>
    <property type="match status" value="2"/>
</dbReference>
<evidence type="ECO:0000256" key="1">
    <source>
        <dbReference type="ARBA" id="ARBA00023015"/>
    </source>
</evidence>
<dbReference type="PRINTS" id="PR00032">
    <property type="entry name" value="HTHARAC"/>
</dbReference>
<dbReference type="EMBL" id="NBWU01000003">
    <property type="protein sequence ID" value="PCE64431.1"/>
    <property type="molecule type" value="Genomic_DNA"/>
</dbReference>
<protein>
    <recommendedName>
        <fullName evidence="4">HTH araC/xylS-type domain-containing protein</fullName>
    </recommendedName>
</protein>
<dbReference type="Pfam" id="PF12833">
    <property type="entry name" value="HTH_18"/>
    <property type="match status" value="1"/>
</dbReference>
<dbReference type="InterPro" id="IPR018060">
    <property type="entry name" value="HTH_AraC"/>
</dbReference>
<dbReference type="SMART" id="SM00342">
    <property type="entry name" value="HTH_ARAC"/>
    <property type="match status" value="1"/>
</dbReference>
<keyword evidence="1" id="KW-0805">Transcription regulation</keyword>
<dbReference type="InterPro" id="IPR018062">
    <property type="entry name" value="HTH_AraC-typ_CS"/>
</dbReference>
<keyword evidence="6" id="KW-1185">Reference proteome</keyword>
<dbReference type="PANTHER" id="PTHR47893">
    <property type="entry name" value="REGULATORY PROTEIN PCHR"/>
    <property type="match status" value="1"/>
</dbReference>
<dbReference type="PROSITE" id="PS00041">
    <property type="entry name" value="HTH_ARAC_FAMILY_1"/>
    <property type="match status" value="1"/>
</dbReference>
<keyword evidence="2" id="KW-0238">DNA-binding</keyword>
<dbReference type="PANTHER" id="PTHR47893:SF1">
    <property type="entry name" value="REGULATORY PROTEIN PCHR"/>
    <property type="match status" value="1"/>
</dbReference>
<evidence type="ECO:0000259" key="4">
    <source>
        <dbReference type="PROSITE" id="PS01124"/>
    </source>
</evidence>